<evidence type="ECO:0000256" key="1">
    <source>
        <dbReference type="SAM" id="Coils"/>
    </source>
</evidence>
<evidence type="ECO:0000313" key="3">
    <source>
        <dbReference type="EMBL" id="MDR8261630.1"/>
    </source>
</evidence>
<organism evidence="3">
    <name type="scientific">Acinetobacter baumannii</name>
    <dbReference type="NCBI Taxonomy" id="470"/>
    <lineage>
        <taxon>Bacteria</taxon>
        <taxon>Pseudomonadati</taxon>
        <taxon>Pseudomonadota</taxon>
        <taxon>Gammaproteobacteria</taxon>
        <taxon>Moraxellales</taxon>
        <taxon>Moraxellaceae</taxon>
        <taxon>Acinetobacter</taxon>
        <taxon>Acinetobacter calcoaceticus/baumannii complex</taxon>
    </lineage>
</organism>
<name>A0ABD5D8Y4_ACIBA</name>
<gene>
    <name evidence="3" type="ORF">FPK87_14325</name>
</gene>
<accession>A0ABD5D8Y4</accession>
<proteinExistence type="predicted"/>
<keyword evidence="2" id="KW-1133">Transmembrane helix</keyword>
<reference evidence="3" key="1">
    <citation type="submission" date="2019-07" db="EMBL/GenBank/DDBJ databases">
        <title>Biological characteristics of mucoid Acinetobacter baumannii from a general hospital in China.</title>
        <authorList>
            <person name="Hua X."/>
            <person name="Yu Y."/>
        </authorList>
    </citation>
    <scope>NUCLEOTIDE SEQUENCE [LARGE SCALE GENOMIC DNA]</scope>
    <source>
        <strain evidence="3">N41</strain>
    </source>
</reference>
<dbReference type="AlphaFoldDB" id="A0ABD5D8Y4"/>
<feature type="transmembrane region" description="Helical" evidence="2">
    <location>
        <begin position="21"/>
        <end position="40"/>
    </location>
</feature>
<keyword evidence="2" id="KW-0472">Membrane</keyword>
<evidence type="ECO:0000256" key="2">
    <source>
        <dbReference type="SAM" id="Phobius"/>
    </source>
</evidence>
<feature type="coiled-coil region" evidence="1">
    <location>
        <begin position="71"/>
        <end position="119"/>
    </location>
</feature>
<dbReference type="EMBL" id="VMBB01000021">
    <property type="protein sequence ID" value="MDR8261630.1"/>
    <property type="molecule type" value="Genomic_DNA"/>
</dbReference>
<protein>
    <submittedName>
        <fullName evidence="3">Uncharacterized protein</fullName>
    </submittedName>
</protein>
<keyword evidence="1" id="KW-0175">Coiled coil</keyword>
<keyword evidence="2" id="KW-0812">Transmembrane</keyword>
<dbReference type="RefSeq" id="WP_004716609.1">
    <property type="nucleotide sequence ID" value="NZ_JAESHO010000001.1"/>
</dbReference>
<comment type="caution">
    <text evidence="3">The sequence shown here is derived from an EMBL/GenBank/DDBJ whole genome shotgun (WGS) entry which is preliminary data.</text>
</comment>
<sequence length="167" mass="19135">MIILKDLIKRLLGWVWTHKQGALNVLLGLVVVFLVCLVHQKNGKVEQLRSQFDDFKIQQKIEQEKTAAVWRNQMQIAKEDYEKKVKALELSNVTLAANAERLSVALSEAKRKYANASEVARAEYTDTLNTVFGQCVSEYRRMAQIADKHAIDAERLSKAWPRIEEPP</sequence>